<name>A0A382JP00_9ZZZZ</name>
<dbReference type="AlphaFoldDB" id="A0A382JP00"/>
<dbReference type="InterPro" id="IPR003034">
    <property type="entry name" value="SAP_dom"/>
</dbReference>
<feature type="non-terminal residue" evidence="2">
    <location>
        <position position="1"/>
    </location>
</feature>
<gene>
    <name evidence="2" type="ORF">METZ01_LOCUS267048</name>
</gene>
<dbReference type="Gene3D" id="1.10.720.30">
    <property type="entry name" value="SAP domain"/>
    <property type="match status" value="1"/>
</dbReference>
<dbReference type="EMBL" id="UINC01075728">
    <property type="protein sequence ID" value="SVC14194.1"/>
    <property type="molecule type" value="Genomic_DNA"/>
</dbReference>
<protein>
    <recommendedName>
        <fullName evidence="1">SAP domain-containing protein</fullName>
    </recommendedName>
</protein>
<organism evidence="2">
    <name type="scientific">marine metagenome</name>
    <dbReference type="NCBI Taxonomy" id="408172"/>
    <lineage>
        <taxon>unclassified sequences</taxon>
        <taxon>metagenomes</taxon>
        <taxon>ecological metagenomes</taxon>
    </lineage>
</organism>
<reference evidence="2" key="1">
    <citation type="submission" date="2018-05" db="EMBL/GenBank/DDBJ databases">
        <authorList>
            <person name="Lanie J.A."/>
            <person name="Ng W.-L."/>
            <person name="Kazmierczak K.M."/>
            <person name="Andrzejewski T.M."/>
            <person name="Davidsen T.M."/>
            <person name="Wayne K.J."/>
            <person name="Tettelin H."/>
            <person name="Glass J.I."/>
            <person name="Rusch D."/>
            <person name="Podicherti R."/>
            <person name="Tsui H.-C.T."/>
            <person name="Winkler M.E."/>
        </authorList>
    </citation>
    <scope>NUCLEOTIDE SEQUENCE</scope>
</reference>
<dbReference type="InterPro" id="IPR036361">
    <property type="entry name" value="SAP_dom_sf"/>
</dbReference>
<dbReference type="Pfam" id="PF02037">
    <property type="entry name" value="SAP"/>
    <property type="match status" value="1"/>
</dbReference>
<dbReference type="PROSITE" id="PS50800">
    <property type="entry name" value="SAP"/>
    <property type="match status" value="1"/>
</dbReference>
<sequence length="21" mass="2356">LREAGKTVSGKKAELIERLQE</sequence>
<feature type="domain" description="SAP" evidence="1">
    <location>
        <begin position="1"/>
        <end position="21"/>
    </location>
</feature>
<proteinExistence type="predicted"/>
<evidence type="ECO:0000259" key="1">
    <source>
        <dbReference type="PROSITE" id="PS50800"/>
    </source>
</evidence>
<accession>A0A382JP00</accession>
<evidence type="ECO:0000313" key="2">
    <source>
        <dbReference type="EMBL" id="SVC14194.1"/>
    </source>
</evidence>